<dbReference type="GO" id="GO:0061631">
    <property type="term" value="F:ubiquitin conjugating enzyme activity"/>
    <property type="evidence" value="ECO:0007669"/>
    <property type="project" value="TreeGrafter"/>
</dbReference>
<reference evidence="5" key="1">
    <citation type="submission" date="2021-12" db="EMBL/GenBank/DDBJ databases">
        <title>Black yeast isolated from Biological Soil Crust.</title>
        <authorList>
            <person name="Kurbessoian T."/>
        </authorList>
    </citation>
    <scope>NUCLEOTIDE SEQUENCE</scope>
    <source>
        <strain evidence="5">CCFEE 5208</strain>
    </source>
</reference>
<feature type="region of interest" description="Disordered" evidence="3">
    <location>
        <begin position="389"/>
        <end position="458"/>
    </location>
</feature>
<dbReference type="GO" id="GO:0004379">
    <property type="term" value="F:glycylpeptide N-tetradecanoyltransferase activity"/>
    <property type="evidence" value="ECO:0007669"/>
    <property type="project" value="UniProtKB-EC"/>
</dbReference>
<dbReference type="PANTHER" id="PTHR46116:SF15">
    <property type="entry name" value="(E3-INDEPENDENT) E2 UBIQUITIN-CONJUGATING ENZYME"/>
    <property type="match status" value="1"/>
</dbReference>
<evidence type="ECO:0000256" key="3">
    <source>
        <dbReference type="SAM" id="MobiDB-lite"/>
    </source>
</evidence>
<dbReference type="PANTHER" id="PTHR46116">
    <property type="entry name" value="(E3-INDEPENDENT) E2 UBIQUITIN-CONJUGATING ENZYME"/>
    <property type="match status" value="1"/>
</dbReference>
<evidence type="ECO:0000313" key="5">
    <source>
        <dbReference type="EMBL" id="KAK0327459.1"/>
    </source>
</evidence>
<evidence type="ECO:0000259" key="4">
    <source>
        <dbReference type="PROSITE" id="PS50127"/>
    </source>
</evidence>
<feature type="region of interest" description="Disordered" evidence="3">
    <location>
        <begin position="1"/>
        <end position="23"/>
    </location>
</feature>
<sequence length="1162" mass="128260">METETDPFRLGNGGYRTDRSHAAASQQVLLPSILPPSHRENSDIDDHRHKRVRLHGNLQQPQRQPPLAPPDELCDCFIVGERRVERSDAIASNAAAPTPDTQLERSSSTKAHKSRLPTTLLSDLLPSCTTVPQIPQHALSCSQVRIFVEQLGSLQCVTCRHPLLSRSDLHDVLPRQFRALFATPQHDSTSTSGTKKKLRRYFDISPRPVELLLLCPKCQDSSTCAGCGESVKKSRHALRGEEFITSWHCDRERLTLVWFILCGYDDYIKHNKPFQSVPKVEKDNATHESWRLGRVHKGGVPSGVGYGGKHVSEFSDGSYSDEDTAGTPGMGGMGLHFVFPKKALNPAKATAHSSGPLQHPSTFSGLEHSLGAYDGQEKLDPLEALASWPHWPEPESASSTSHSGAPYPSAPPKRTKKQPKKKMAGNPGALPCFQQSFGGHANDSGAPGYTPSEQPKPKTILNPLMAFDEPLAPPKTIKNQPKKKIAGSFHALPFYQQDFGDYADDFGALAYTLGGRSKPKLPTNPLMAFDEPLAPHSSQPMRKPPVNPLMAFGELLAPYSSQSKLNPPVNPLMTDDEPLAPHSSQPILRDWKTKLDFSGTEMIRKVPPLPAFREILQLAEYPDHGMFEDFDDPLDDFETTYNHHVGRKRAASPIREDPNDLLTSQVISAISLLLPDPDARRATAYDLEPPTVLASMLLRSSLVDRVAELLHNGSVQDATRRDRLYMSLLDFATTLFISPIMRNTVVCAKRCINRAGHDLLRVSMGLSTRIKGEEQQTAQPIVACLDGLRIQSDVIIKQSPGVSAESCTAEWDRTLRISRSVCELAARVDETNRTTSRINETSTLLTVDTKAWEKDLAMLEIDDNTILSSHAFGDEARKFGDPPAGRMRELIKEVTCLKTSLPPGIFVRYGESRMDVMKILIVGPQGTPYENGLWEFDLLCGIEYPNEPPKMFFRTTGGGQARINPNLYACGKVCLSLLGTWHGEPWRPGKSTLLQVLVSIQAMIFCDEPHCNEPHLESDHGSEASRAYNRNVYAMTVQHAMLEWLGVPTARRSRRERAVVVPSSGGIWSDVVARHFGDRSNDIVQTVGRWVADKPPPRTSRRLRGFEGYGSMSQHFGAAMLGSGVAEMGAEGVEGKEGGELVEVLGRALGQLEENWRMGQGV</sequence>
<evidence type="ECO:0000256" key="1">
    <source>
        <dbReference type="ARBA" id="ARBA00022679"/>
    </source>
</evidence>
<dbReference type="PROSITE" id="PS50127">
    <property type="entry name" value="UBC_2"/>
    <property type="match status" value="1"/>
</dbReference>
<name>A0AAN6FZN0_9PEZI</name>
<dbReference type="Gene3D" id="3.10.110.10">
    <property type="entry name" value="Ubiquitin Conjugating Enzyme"/>
    <property type="match status" value="1"/>
</dbReference>
<keyword evidence="5" id="KW-0012">Acyltransferase</keyword>
<proteinExistence type="predicted"/>
<evidence type="ECO:0000256" key="2">
    <source>
        <dbReference type="ARBA" id="ARBA00022786"/>
    </source>
</evidence>
<keyword evidence="2" id="KW-0833">Ubl conjugation pathway</keyword>
<keyword evidence="1 5" id="KW-0808">Transferase</keyword>
<feature type="compositionally biased region" description="Polar residues" evidence="3">
    <location>
        <begin position="99"/>
        <end position="109"/>
    </location>
</feature>
<dbReference type="EC" id="2.3.1.97" evidence="5"/>
<feature type="domain" description="UBC core" evidence="4">
    <location>
        <begin position="885"/>
        <end position="1041"/>
    </location>
</feature>
<gene>
    <name evidence="5" type="primary">NMT1_1</name>
    <name evidence="5" type="ORF">LTR82_000974</name>
</gene>
<feature type="compositionally biased region" description="Polar residues" evidence="3">
    <location>
        <begin position="351"/>
        <end position="364"/>
    </location>
</feature>
<feature type="region of interest" description="Disordered" evidence="3">
    <location>
        <begin position="348"/>
        <end position="368"/>
    </location>
</feature>
<dbReference type="InterPro" id="IPR016135">
    <property type="entry name" value="UBQ-conjugating_enzyme/RWD"/>
</dbReference>
<comment type="caution">
    <text evidence="5">The sequence shown here is derived from an EMBL/GenBank/DDBJ whole genome shotgun (WGS) entry which is preliminary data.</text>
</comment>
<organism evidence="5 6">
    <name type="scientific">Friedmanniomyces endolithicus</name>
    <dbReference type="NCBI Taxonomy" id="329885"/>
    <lineage>
        <taxon>Eukaryota</taxon>
        <taxon>Fungi</taxon>
        <taxon>Dikarya</taxon>
        <taxon>Ascomycota</taxon>
        <taxon>Pezizomycotina</taxon>
        <taxon>Dothideomycetes</taxon>
        <taxon>Dothideomycetidae</taxon>
        <taxon>Mycosphaerellales</taxon>
        <taxon>Teratosphaeriaceae</taxon>
        <taxon>Friedmanniomyces</taxon>
    </lineage>
</organism>
<protein>
    <submittedName>
        <fullName evidence="5">Glycylpeptide N-tetradecanoyltransferase</fullName>
        <ecNumber evidence="5">2.3.1.97</ecNumber>
    </submittedName>
</protein>
<feature type="compositionally biased region" description="Basic residues" evidence="3">
    <location>
        <begin position="413"/>
        <end position="423"/>
    </location>
</feature>
<accession>A0AAN6FZN0</accession>
<dbReference type="Proteomes" id="UP001168146">
    <property type="component" value="Unassembled WGS sequence"/>
</dbReference>
<dbReference type="SMART" id="SM00212">
    <property type="entry name" value="UBCc"/>
    <property type="match status" value="1"/>
</dbReference>
<dbReference type="EMBL" id="JASUXU010000002">
    <property type="protein sequence ID" value="KAK0327459.1"/>
    <property type="molecule type" value="Genomic_DNA"/>
</dbReference>
<dbReference type="Pfam" id="PF00179">
    <property type="entry name" value="UQ_con"/>
    <property type="match status" value="1"/>
</dbReference>
<evidence type="ECO:0000313" key="6">
    <source>
        <dbReference type="Proteomes" id="UP001168146"/>
    </source>
</evidence>
<dbReference type="SUPFAM" id="SSF54495">
    <property type="entry name" value="UBC-like"/>
    <property type="match status" value="1"/>
</dbReference>
<dbReference type="InterPro" id="IPR000608">
    <property type="entry name" value="UBC"/>
</dbReference>
<dbReference type="AlphaFoldDB" id="A0AAN6FZN0"/>
<feature type="region of interest" description="Disordered" evidence="3">
    <location>
        <begin position="88"/>
        <end position="115"/>
    </location>
</feature>